<dbReference type="AlphaFoldDB" id="A0A9P4IFY1"/>
<protein>
    <submittedName>
        <fullName evidence="3">Uncharacterized protein</fullName>
    </submittedName>
</protein>
<proteinExistence type="predicted"/>
<feature type="chain" id="PRO_5040203186" evidence="2">
    <location>
        <begin position="23"/>
        <end position="251"/>
    </location>
</feature>
<evidence type="ECO:0000313" key="3">
    <source>
        <dbReference type="EMBL" id="KAF2098419.1"/>
    </source>
</evidence>
<dbReference type="Pfam" id="PF11327">
    <property type="entry name" value="Egh16-like"/>
    <property type="match status" value="1"/>
</dbReference>
<evidence type="ECO:0000313" key="4">
    <source>
        <dbReference type="Proteomes" id="UP000799772"/>
    </source>
</evidence>
<gene>
    <name evidence="3" type="ORF">NA57DRAFT_77211</name>
</gene>
<feature type="region of interest" description="Disordered" evidence="1">
    <location>
        <begin position="40"/>
        <end position="69"/>
    </location>
</feature>
<comment type="caution">
    <text evidence="3">The sequence shown here is derived from an EMBL/GenBank/DDBJ whole genome shotgun (WGS) entry which is preliminary data.</text>
</comment>
<dbReference type="OrthoDB" id="3241054at2759"/>
<dbReference type="Proteomes" id="UP000799772">
    <property type="component" value="Unassembled WGS sequence"/>
</dbReference>
<name>A0A9P4IFY1_9PEZI</name>
<dbReference type="PANTHER" id="PTHR34618:SF4">
    <property type="entry name" value="CAS1"/>
    <property type="match status" value="1"/>
</dbReference>
<evidence type="ECO:0000256" key="2">
    <source>
        <dbReference type="SAM" id="SignalP"/>
    </source>
</evidence>
<keyword evidence="2" id="KW-0732">Signal</keyword>
<feature type="compositionally biased region" description="Polar residues" evidence="1">
    <location>
        <begin position="43"/>
        <end position="64"/>
    </location>
</feature>
<dbReference type="PANTHER" id="PTHR34618">
    <property type="entry name" value="SURFACE PROTEIN MAS1, PUTATIVE-RELATED"/>
    <property type="match status" value="1"/>
</dbReference>
<accession>A0A9P4IFY1</accession>
<reference evidence="3" key="1">
    <citation type="journal article" date="2020" name="Stud. Mycol.">
        <title>101 Dothideomycetes genomes: a test case for predicting lifestyles and emergence of pathogens.</title>
        <authorList>
            <person name="Haridas S."/>
            <person name="Albert R."/>
            <person name="Binder M."/>
            <person name="Bloem J."/>
            <person name="Labutti K."/>
            <person name="Salamov A."/>
            <person name="Andreopoulos B."/>
            <person name="Baker S."/>
            <person name="Barry K."/>
            <person name="Bills G."/>
            <person name="Bluhm B."/>
            <person name="Cannon C."/>
            <person name="Castanera R."/>
            <person name="Culley D."/>
            <person name="Daum C."/>
            <person name="Ezra D."/>
            <person name="Gonzalez J."/>
            <person name="Henrissat B."/>
            <person name="Kuo A."/>
            <person name="Liang C."/>
            <person name="Lipzen A."/>
            <person name="Lutzoni F."/>
            <person name="Magnuson J."/>
            <person name="Mondo S."/>
            <person name="Nolan M."/>
            <person name="Ohm R."/>
            <person name="Pangilinan J."/>
            <person name="Park H.-J."/>
            <person name="Ramirez L."/>
            <person name="Alfaro M."/>
            <person name="Sun H."/>
            <person name="Tritt A."/>
            <person name="Yoshinaga Y."/>
            <person name="Zwiers L.-H."/>
            <person name="Turgeon B."/>
            <person name="Goodwin S."/>
            <person name="Spatafora J."/>
            <person name="Crous P."/>
            <person name="Grigoriev I."/>
        </authorList>
    </citation>
    <scope>NUCLEOTIDE SEQUENCE</scope>
    <source>
        <strain evidence="3">CBS 133067</strain>
    </source>
</reference>
<organism evidence="3 4">
    <name type="scientific">Rhizodiscina lignyota</name>
    <dbReference type="NCBI Taxonomy" id="1504668"/>
    <lineage>
        <taxon>Eukaryota</taxon>
        <taxon>Fungi</taxon>
        <taxon>Dikarya</taxon>
        <taxon>Ascomycota</taxon>
        <taxon>Pezizomycotina</taxon>
        <taxon>Dothideomycetes</taxon>
        <taxon>Pleosporomycetidae</taxon>
        <taxon>Aulographales</taxon>
        <taxon>Rhizodiscinaceae</taxon>
        <taxon>Rhizodiscina</taxon>
    </lineage>
</organism>
<dbReference type="EMBL" id="ML978127">
    <property type="protein sequence ID" value="KAF2098419.1"/>
    <property type="molecule type" value="Genomic_DNA"/>
</dbReference>
<evidence type="ECO:0000256" key="1">
    <source>
        <dbReference type="SAM" id="MobiDB-lite"/>
    </source>
</evidence>
<keyword evidence="4" id="KW-1185">Reference proteome</keyword>
<sequence length="251" mass="24793">MHSKSIILALGLLSAELVAGHATVVGVTGDAGGVTGMGLGVSPNVNRKSQIPTQPSSSPNNPEADTTVFGHGDAAAAGCGKTALGGAMKDTASIMQAVSNMMSMAGGLPQVNSGGTLTVTMHQVNADGAPTYKADIDTTGTGNGFTPINVISGGQGAPGILGDQGLSFNIGQLPANNTVQIQMPTGGCTGAAPDGSSNSMLMNNAAAGGFGSCMAVSMAGGSSTGTATNTSNRRHARDTIKAREVFLNWVE</sequence>
<feature type="signal peptide" evidence="2">
    <location>
        <begin position="1"/>
        <end position="22"/>
    </location>
</feature>
<dbReference type="InterPro" id="IPR021476">
    <property type="entry name" value="Egh16-like"/>
</dbReference>